<accession>A0A6M0H224</accession>
<dbReference type="GO" id="GO:1990904">
    <property type="term" value="C:ribonucleoprotein complex"/>
    <property type="evidence" value="ECO:0007669"/>
    <property type="project" value="UniProtKB-KW"/>
</dbReference>
<dbReference type="Gene3D" id="2.40.240.10">
    <property type="entry name" value="Ribosomal Protein L25, Chain P"/>
    <property type="match status" value="1"/>
</dbReference>
<sequence>MILEAKMRDLKLKGKKFINNGETMGIIIRSDKSQIPIAIKCSDMDKFLSRFGDYSNIVLNVEGENINTKIQNVERHVTLHNPIHVEFKEISI</sequence>
<dbReference type="InterPro" id="IPR029751">
    <property type="entry name" value="Ribosomal_L25_dom"/>
</dbReference>
<name>A0A6M0H224_9CLOT</name>
<dbReference type="EMBL" id="JAAGPU010000005">
    <property type="protein sequence ID" value="NEU04143.1"/>
    <property type="molecule type" value="Genomic_DNA"/>
</dbReference>
<dbReference type="InterPro" id="IPR011035">
    <property type="entry name" value="Ribosomal_bL25/Gln-tRNA_synth"/>
</dbReference>
<dbReference type="GO" id="GO:0003735">
    <property type="term" value="F:structural constituent of ribosome"/>
    <property type="evidence" value="ECO:0007669"/>
    <property type="project" value="InterPro"/>
</dbReference>
<evidence type="ECO:0000256" key="2">
    <source>
        <dbReference type="ARBA" id="ARBA00023274"/>
    </source>
</evidence>
<keyword evidence="5" id="KW-1185">Reference proteome</keyword>
<proteinExistence type="predicted"/>
<evidence type="ECO:0000313" key="5">
    <source>
        <dbReference type="Proteomes" id="UP000481872"/>
    </source>
</evidence>
<evidence type="ECO:0000256" key="1">
    <source>
        <dbReference type="ARBA" id="ARBA00022980"/>
    </source>
</evidence>
<dbReference type="GO" id="GO:0006412">
    <property type="term" value="P:translation"/>
    <property type="evidence" value="ECO:0007669"/>
    <property type="project" value="InterPro"/>
</dbReference>
<keyword evidence="1" id="KW-0689">Ribosomal protein</keyword>
<organism evidence="4 5">
    <name type="scientific">Clostridium senegalense</name>
    <dbReference type="NCBI Taxonomy" id="1465809"/>
    <lineage>
        <taxon>Bacteria</taxon>
        <taxon>Bacillati</taxon>
        <taxon>Bacillota</taxon>
        <taxon>Clostridia</taxon>
        <taxon>Eubacteriales</taxon>
        <taxon>Clostridiaceae</taxon>
        <taxon>Clostridium</taxon>
    </lineage>
</organism>
<evidence type="ECO:0000313" key="4">
    <source>
        <dbReference type="EMBL" id="NEU04143.1"/>
    </source>
</evidence>
<gene>
    <name evidence="4" type="ORF">G3M99_04575</name>
</gene>
<dbReference type="Pfam" id="PF01386">
    <property type="entry name" value="Ribosomal_L25p"/>
    <property type="match status" value="1"/>
</dbReference>
<comment type="caution">
    <text evidence="4">The sequence shown here is derived from an EMBL/GenBank/DDBJ whole genome shotgun (WGS) entry which is preliminary data.</text>
</comment>
<dbReference type="RefSeq" id="WP_199869353.1">
    <property type="nucleotide sequence ID" value="NZ_JAAGPU010000005.1"/>
</dbReference>
<dbReference type="InterPro" id="IPR020056">
    <property type="entry name" value="Rbsml_bL25/Gln-tRNA_synth_N"/>
</dbReference>
<dbReference type="SUPFAM" id="SSF50715">
    <property type="entry name" value="Ribosomal protein L25-like"/>
    <property type="match status" value="1"/>
</dbReference>
<dbReference type="Proteomes" id="UP000481872">
    <property type="component" value="Unassembled WGS sequence"/>
</dbReference>
<dbReference type="AlphaFoldDB" id="A0A6M0H224"/>
<protein>
    <recommendedName>
        <fullName evidence="3">Large ribosomal subunit protein bL25 L25 domain-containing protein</fullName>
    </recommendedName>
</protein>
<evidence type="ECO:0000259" key="3">
    <source>
        <dbReference type="Pfam" id="PF01386"/>
    </source>
</evidence>
<feature type="domain" description="Large ribosomal subunit protein bL25 L25" evidence="3">
    <location>
        <begin position="3"/>
        <end position="87"/>
    </location>
</feature>
<dbReference type="GO" id="GO:0005840">
    <property type="term" value="C:ribosome"/>
    <property type="evidence" value="ECO:0007669"/>
    <property type="project" value="UniProtKB-KW"/>
</dbReference>
<reference evidence="4 5" key="1">
    <citation type="submission" date="2020-02" db="EMBL/GenBank/DDBJ databases">
        <title>Genome assembly of a novel Clostridium senegalense strain.</title>
        <authorList>
            <person name="Gupta T.B."/>
            <person name="Jauregui R."/>
            <person name="Maclean P."/>
            <person name="Nawarathana A."/>
            <person name="Brightwell G."/>
        </authorList>
    </citation>
    <scope>NUCLEOTIDE SEQUENCE [LARGE SCALE GENOMIC DNA]</scope>
    <source>
        <strain evidence="4 5">AGRFS4</strain>
    </source>
</reference>
<keyword evidence="2" id="KW-0687">Ribonucleoprotein</keyword>